<dbReference type="PANTHER" id="PTHR34580">
    <property type="match status" value="1"/>
</dbReference>
<dbReference type="Pfam" id="PF08279">
    <property type="entry name" value="HTH_11"/>
    <property type="match status" value="1"/>
</dbReference>
<dbReference type="Gene3D" id="1.10.10.10">
    <property type="entry name" value="Winged helix-like DNA-binding domain superfamily/Winged helix DNA-binding domain"/>
    <property type="match status" value="1"/>
</dbReference>
<dbReference type="InterPro" id="IPR036390">
    <property type="entry name" value="WH_DNA-bd_sf"/>
</dbReference>
<dbReference type="InterPro" id="IPR026881">
    <property type="entry name" value="WYL_dom"/>
</dbReference>
<accession>A0A5B8ISE3</accession>
<organism evidence="4 5">
    <name type="scientific">Qingshengfaniella alkalisoli</name>
    <dbReference type="NCBI Taxonomy" id="2599296"/>
    <lineage>
        <taxon>Bacteria</taxon>
        <taxon>Pseudomonadati</taxon>
        <taxon>Pseudomonadota</taxon>
        <taxon>Alphaproteobacteria</taxon>
        <taxon>Rhodobacterales</taxon>
        <taxon>Paracoccaceae</taxon>
        <taxon>Qingshengfaniella</taxon>
    </lineage>
</organism>
<evidence type="ECO:0000259" key="3">
    <source>
        <dbReference type="Pfam" id="PF13280"/>
    </source>
</evidence>
<feature type="region of interest" description="Disordered" evidence="1">
    <location>
        <begin position="235"/>
        <end position="254"/>
    </location>
</feature>
<dbReference type="Pfam" id="PF13280">
    <property type="entry name" value="WYL"/>
    <property type="match status" value="1"/>
</dbReference>
<dbReference type="Proteomes" id="UP000318483">
    <property type="component" value="Chromosome"/>
</dbReference>
<evidence type="ECO:0000256" key="1">
    <source>
        <dbReference type="SAM" id="MobiDB-lite"/>
    </source>
</evidence>
<dbReference type="AlphaFoldDB" id="A0A5B8ISE3"/>
<sequence length="254" mass="28659">MARSDRLFRLLHLIRSTPQPVTAARLSEEMGVSERTIYRDIDTLRAGGALIDGEAGYGFTLTEDPALPPQSFSRLEIEALVQGLAEVQQRGDPALVAAAADALKKITGTLPERQQREAIHAVTMVHRWDKQAPPPDGIEILRAACWDEMAVDLQYKDREDNVTKRRIWPLSIVFLDTTQGVLAWCCLRQDFRQFILPRIVSISRTGESFRPRRVPLLRDYVERLREPINRFGPECPLRSGHDAEAGDPAARRPS</sequence>
<proteinExistence type="predicted"/>
<protein>
    <submittedName>
        <fullName evidence="4">YafY family transcriptional regulator</fullName>
    </submittedName>
</protein>
<dbReference type="OrthoDB" id="9807255at2"/>
<name>A0A5B8ISE3_9RHOB</name>
<gene>
    <name evidence="4" type="ORF">FPZ52_01035</name>
</gene>
<dbReference type="SUPFAM" id="SSF46785">
    <property type="entry name" value="Winged helix' DNA-binding domain"/>
    <property type="match status" value="1"/>
</dbReference>
<dbReference type="InterPro" id="IPR013196">
    <property type="entry name" value="HTH_11"/>
</dbReference>
<feature type="domain" description="Helix-turn-helix type 11" evidence="2">
    <location>
        <begin position="6"/>
        <end position="59"/>
    </location>
</feature>
<feature type="domain" description="WYL" evidence="3">
    <location>
        <begin position="139"/>
        <end position="202"/>
    </location>
</feature>
<dbReference type="InterPro" id="IPR051534">
    <property type="entry name" value="CBASS_pafABC_assoc_protein"/>
</dbReference>
<reference evidence="4 5" key="1">
    <citation type="submission" date="2019-07" db="EMBL/GenBank/DDBJ databases">
        <title>Litoreibacter alkalisoli sp. nov., isolated from saline-alkaline soil.</title>
        <authorList>
            <person name="Wang S."/>
            <person name="Xu L."/>
            <person name="Xing Y.-T."/>
            <person name="Sun J.-Q."/>
        </authorList>
    </citation>
    <scope>NUCLEOTIDE SEQUENCE [LARGE SCALE GENOMIC DNA]</scope>
    <source>
        <strain evidence="4 5">LN3S51</strain>
    </source>
</reference>
<dbReference type="KEGG" id="lit:FPZ52_01035"/>
<dbReference type="EMBL" id="CP042261">
    <property type="protein sequence ID" value="QDY68343.1"/>
    <property type="molecule type" value="Genomic_DNA"/>
</dbReference>
<evidence type="ECO:0000259" key="2">
    <source>
        <dbReference type="Pfam" id="PF08279"/>
    </source>
</evidence>
<keyword evidence="5" id="KW-1185">Reference proteome</keyword>
<dbReference type="PROSITE" id="PS52050">
    <property type="entry name" value="WYL"/>
    <property type="match status" value="1"/>
</dbReference>
<dbReference type="RefSeq" id="WP_146362877.1">
    <property type="nucleotide sequence ID" value="NZ_CP042261.1"/>
</dbReference>
<dbReference type="PANTHER" id="PTHR34580:SF3">
    <property type="entry name" value="PROTEIN PAFB"/>
    <property type="match status" value="1"/>
</dbReference>
<dbReference type="InterPro" id="IPR036388">
    <property type="entry name" value="WH-like_DNA-bd_sf"/>
</dbReference>
<evidence type="ECO:0000313" key="4">
    <source>
        <dbReference type="EMBL" id="QDY68343.1"/>
    </source>
</evidence>
<evidence type="ECO:0000313" key="5">
    <source>
        <dbReference type="Proteomes" id="UP000318483"/>
    </source>
</evidence>